<keyword evidence="2 4" id="KW-0378">Hydrolase</keyword>
<evidence type="ECO:0000256" key="2">
    <source>
        <dbReference type="ARBA" id="ARBA00022801"/>
    </source>
</evidence>
<dbReference type="GO" id="GO:0016597">
    <property type="term" value="F:amino acid binding"/>
    <property type="evidence" value="ECO:0007669"/>
    <property type="project" value="TreeGrafter"/>
</dbReference>
<dbReference type="GO" id="GO:0045429">
    <property type="term" value="P:positive regulation of nitric oxide biosynthetic process"/>
    <property type="evidence" value="ECO:0007669"/>
    <property type="project" value="TreeGrafter"/>
</dbReference>
<name>A0A1B1TEQ5_9ARCH</name>
<reference evidence="4" key="2">
    <citation type="journal article" date="2015" name="ISME J.">
        <title>A new class of marine Euryarchaeota group II from the Mediterranean deep chlorophyll maximum.</title>
        <authorList>
            <person name="Martin-Cuadrado A.B."/>
            <person name="Garcia-Heredia I."/>
            <person name="Molto A.G."/>
            <person name="Lopez-Ubeda R."/>
            <person name="Kimes N."/>
            <person name="Lopez-Garcia P."/>
            <person name="Moreira D."/>
            <person name="Rodriguez-Valera F."/>
        </authorList>
    </citation>
    <scope>NUCLEOTIDE SEQUENCE</scope>
</reference>
<dbReference type="GO" id="GO:0016403">
    <property type="term" value="F:dimethylargininase activity"/>
    <property type="evidence" value="ECO:0007669"/>
    <property type="project" value="TreeGrafter"/>
</dbReference>
<organism evidence="4">
    <name type="scientific">uncultured Poseidoniia archaeon</name>
    <dbReference type="NCBI Taxonomy" id="1697135"/>
    <lineage>
        <taxon>Archaea</taxon>
        <taxon>Methanobacteriati</taxon>
        <taxon>Thermoplasmatota</taxon>
        <taxon>Candidatus Poseidoniia</taxon>
        <taxon>environmental samples</taxon>
    </lineage>
</organism>
<reference evidence="4" key="1">
    <citation type="submission" date="2014-11" db="EMBL/GenBank/DDBJ databases">
        <authorList>
            <person name="Zhu J."/>
            <person name="Qi W."/>
            <person name="Song R."/>
        </authorList>
    </citation>
    <scope>NUCLEOTIDE SEQUENCE</scope>
</reference>
<dbReference type="GO" id="GO:0000052">
    <property type="term" value="P:citrulline metabolic process"/>
    <property type="evidence" value="ECO:0007669"/>
    <property type="project" value="TreeGrafter"/>
</dbReference>
<dbReference type="PANTHER" id="PTHR12737:SF9">
    <property type="entry name" value="DIMETHYLARGININASE"/>
    <property type="match status" value="1"/>
</dbReference>
<protein>
    <submittedName>
        <fullName evidence="4">Putative NG-dimethylarginine dimethylaminohydrolase</fullName>
    </submittedName>
</protein>
<dbReference type="SUPFAM" id="SSF55909">
    <property type="entry name" value="Pentein"/>
    <property type="match status" value="1"/>
</dbReference>
<evidence type="ECO:0000313" key="4">
    <source>
        <dbReference type="EMBL" id="ANV80765.1"/>
    </source>
</evidence>
<dbReference type="AlphaFoldDB" id="A0A1B1TEQ5"/>
<comment type="similarity">
    <text evidence="1">Belongs to the DDAH family.</text>
</comment>
<dbReference type="InterPro" id="IPR033199">
    <property type="entry name" value="DDAH-like"/>
</dbReference>
<dbReference type="EMBL" id="KP211907">
    <property type="protein sequence ID" value="ANV80765.1"/>
    <property type="molecule type" value="Genomic_DNA"/>
</dbReference>
<evidence type="ECO:0000256" key="1">
    <source>
        <dbReference type="ARBA" id="ARBA00008532"/>
    </source>
</evidence>
<dbReference type="GO" id="GO:0006525">
    <property type="term" value="P:arginine metabolic process"/>
    <property type="evidence" value="ECO:0007669"/>
    <property type="project" value="TreeGrafter"/>
</dbReference>
<feature type="active site" description="Proton donor" evidence="3">
    <location>
        <position position="205"/>
    </location>
</feature>
<proteinExistence type="inferred from homology"/>
<dbReference type="PANTHER" id="PTHR12737">
    <property type="entry name" value="DIMETHYLARGININE DIMETHYLAMINOHYDROLASE"/>
    <property type="match status" value="1"/>
</dbReference>
<accession>A0A1B1TEQ5</accession>
<evidence type="ECO:0000256" key="3">
    <source>
        <dbReference type="PIRSR" id="PIRSR633199-1"/>
    </source>
</evidence>
<dbReference type="Gene3D" id="3.75.10.10">
    <property type="entry name" value="L-arginine/glycine Amidinotransferase, Chain A"/>
    <property type="match status" value="1"/>
</dbReference>
<feature type="active site" description="Nucleophile" evidence="3">
    <location>
        <position position="295"/>
    </location>
</feature>
<sequence length="301" mass="33332">MVDNFEITELWKSLFLNITFCIRIPKHYVQTVGRSTVPGAYDRSRKSAVVRSISSNYSKALSSYFGTKTPNQEEAIGSHNAYVTALRAHGTEVTVLPELPNFPDSCFVEDTAVMVDGKAIIPNMGHPTREGEQQAVMDHMSNFTEIVRMPKGAKLDGGDIVFFDDRYLVGISTRTNKEGADFLSTFIKEDGYDVELINVPETTLHLTTVCSSPREGTIIAAEGHLKENQISHFAEEIIWIPNNESYASNTIGYSNDRLIVAGGFPKTKNILQNEGFRLMSVDMNPIMQADGSLTCLSVFTS</sequence>
<dbReference type="Pfam" id="PF19420">
    <property type="entry name" value="DDAH_eukar"/>
    <property type="match status" value="1"/>
</dbReference>